<organism evidence="2">
    <name type="scientific">Arundo donax</name>
    <name type="common">Giant reed</name>
    <name type="synonym">Donax arundinaceus</name>
    <dbReference type="NCBI Taxonomy" id="35708"/>
    <lineage>
        <taxon>Eukaryota</taxon>
        <taxon>Viridiplantae</taxon>
        <taxon>Streptophyta</taxon>
        <taxon>Embryophyta</taxon>
        <taxon>Tracheophyta</taxon>
        <taxon>Spermatophyta</taxon>
        <taxon>Magnoliopsida</taxon>
        <taxon>Liliopsida</taxon>
        <taxon>Poales</taxon>
        <taxon>Poaceae</taxon>
        <taxon>PACMAD clade</taxon>
        <taxon>Arundinoideae</taxon>
        <taxon>Arundineae</taxon>
        <taxon>Arundo</taxon>
    </lineage>
</organism>
<name>A0A0A9FV71_ARUDO</name>
<reference evidence="2" key="2">
    <citation type="journal article" date="2015" name="Data Brief">
        <title>Shoot transcriptome of the giant reed, Arundo donax.</title>
        <authorList>
            <person name="Barrero R.A."/>
            <person name="Guerrero F.D."/>
            <person name="Moolhuijzen P."/>
            <person name="Goolsby J.A."/>
            <person name="Tidwell J."/>
            <person name="Bellgard S.E."/>
            <person name="Bellgard M.I."/>
        </authorList>
    </citation>
    <scope>NUCLEOTIDE SEQUENCE</scope>
    <source>
        <tissue evidence="2">Shoot tissue taken approximately 20 cm above the soil surface</tissue>
    </source>
</reference>
<dbReference type="EMBL" id="GBRH01183680">
    <property type="protein sequence ID" value="JAE14216.1"/>
    <property type="molecule type" value="Transcribed_RNA"/>
</dbReference>
<accession>A0A0A9FV71</accession>
<feature type="region of interest" description="Disordered" evidence="1">
    <location>
        <begin position="33"/>
        <end position="88"/>
    </location>
</feature>
<proteinExistence type="predicted"/>
<evidence type="ECO:0000313" key="2">
    <source>
        <dbReference type="EMBL" id="JAE14216.1"/>
    </source>
</evidence>
<reference evidence="2" key="1">
    <citation type="submission" date="2014-09" db="EMBL/GenBank/DDBJ databases">
        <authorList>
            <person name="Magalhaes I.L.F."/>
            <person name="Oliveira U."/>
            <person name="Santos F.R."/>
            <person name="Vidigal T.H.D.A."/>
            <person name="Brescovit A.D."/>
            <person name="Santos A.J."/>
        </authorList>
    </citation>
    <scope>NUCLEOTIDE SEQUENCE</scope>
    <source>
        <tissue evidence="2">Shoot tissue taken approximately 20 cm above the soil surface</tissue>
    </source>
</reference>
<protein>
    <submittedName>
        <fullName evidence="2">Uncharacterized protein</fullName>
    </submittedName>
</protein>
<evidence type="ECO:0000256" key="1">
    <source>
        <dbReference type="SAM" id="MobiDB-lite"/>
    </source>
</evidence>
<dbReference type="AlphaFoldDB" id="A0A0A9FV71"/>
<sequence>MDGAVGEEGAEEGADDALRLVGAAHVAVADVEDYDRLHPRGGRRGGRREEESGGCRHGLSRQRGSLVGGGGEGRRGSPWAAAQQRMVG</sequence>